<dbReference type="GO" id="GO:0016020">
    <property type="term" value="C:membrane"/>
    <property type="evidence" value="ECO:0007669"/>
    <property type="project" value="UniProtKB-SubCell"/>
</dbReference>
<dbReference type="PROSITE" id="PS51382">
    <property type="entry name" value="SPX"/>
    <property type="match status" value="1"/>
</dbReference>
<reference evidence="9" key="1">
    <citation type="submission" date="2021-01" db="EMBL/GenBank/DDBJ databases">
        <authorList>
            <person name="Corre E."/>
            <person name="Pelletier E."/>
            <person name="Niang G."/>
            <person name="Scheremetjew M."/>
            <person name="Finn R."/>
            <person name="Kale V."/>
            <person name="Holt S."/>
            <person name="Cochrane G."/>
            <person name="Meng A."/>
            <person name="Brown T."/>
            <person name="Cohen L."/>
        </authorList>
    </citation>
    <scope>NUCLEOTIDE SEQUENCE</scope>
    <source>
        <strain evidence="9">MM31A-1</strain>
    </source>
</reference>
<dbReference type="InterPro" id="IPR036259">
    <property type="entry name" value="MFS_trans_sf"/>
</dbReference>
<evidence type="ECO:0000256" key="5">
    <source>
        <dbReference type="SAM" id="MobiDB-lite"/>
    </source>
</evidence>
<organism evidence="9">
    <name type="scientific">Chaetoceros debilis</name>
    <dbReference type="NCBI Taxonomy" id="122233"/>
    <lineage>
        <taxon>Eukaryota</taxon>
        <taxon>Sar</taxon>
        <taxon>Stramenopiles</taxon>
        <taxon>Ochrophyta</taxon>
        <taxon>Bacillariophyta</taxon>
        <taxon>Coscinodiscophyceae</taxon>
        <taxon>Chaetocerotophycidae</taxon>
        <taxon>Chaetocerotales</taxon>
        <taxon>Chaetocerotaceae</taxon>
        <taxon>Chaetoceros</taxon>
    </lineage>
</organism>
<dbReference type="SUPFAM" id="SSF103473">
    <property type="entry name" value="MFS general substrate transporter"/>
    <property type="match status" value="1"/>
</dbReference>
<dbReference type="Pfam" id="PF03105">
    <property type="entry name" value="SPX"/>
    <property type="match status" value="1"/>
</dbReference>
<feature type="transmembrane region" description="Helical" evidence="6">
    <location>
        <begin position="1258"/>
        <end position="1277"/>
    </location>
</feature>
<evidence type="ECO:0000313" key="9">
    <source>
        <dbReference type="EMBL" id="CAE0461193.1"/>
    </source>
</evidence>
<dbReference type="EMBL" id="HBIO01007958">
    <property type="protein sequence ID" value="CAE0461195.1"/>
    <property type="molecule type" value="Transcribed_RNA"/>
</dbReference>
<feature type="region of interest" description="Disordered" evidence="5">
    <location>
        <begin position="42"/>
        <end position="84"/>
    </location>
</feature>
<dbReference type="PANTHER" id="PTHR23510:SF64">
    <property type="entry name" value="INNER MEMBRANE TRANSPORT PROTEIN YAJR"/>
    <property type="match status" value="1"/>
</dbReference>
<comment type="subcellular location">
    <subcellularLocation>
        <location evidence="1">Membrane</location>
        <topology evidence="1">Multi-pass membrane protein</topology>
    </subcellularLocation>
</comment>
<keyword evidence="4 6" id="KW-0472">Membrane</keyword>
<dbReference type="PANTHER" id="PTHR23510">
    <property type="entry name" value="INNER MEMBRANE TRANSPORT PROTEIN YAJR"/>
    <property type="match status" value="1"/>
</dbReference>
<feature type="transmembrane region" description="Helical" evidence="6">
    <location>
        <begin position="606"/>
        <end position="629"/>
    </location>
</feature>
<feature type="transmembrane region" description="Helical" evidence="6">
    <location>
        <begin position="580"/>
        <end position="599"/>
    </location>
</feature>
<feature type="transmembrane region" description="Helical" evidence="6">
    <location>
        <begin position="1182"/>
        <end position="1201"/>
    </location>
</feature>
<accession>A0A6S8SXA0</accession>
<evidence type="ECO:0000313" key="10">
    <source>
        <dbReference type="EMBL" id="CAE0461194.1"/>
    </source>
</evidence>
<feature type="transmembrane region" description="Helical" evidence="6">
    <location>
        <begin position="635"/>
        <end position="656"/>
    </location>
</feature>
<evidence type="ECO:0000256" key="3">
    <source>
        <dbReference type="ARBA" id="ARBA00022989"/>
    </source>
</evidence>
<evidence type="ECO:0000256" key="2">
    <source>
        <dbReference type="ARBA" id="ARBA00022692"/>
    </source>
</evidence>
<feature type="compositionally biased region" description="Polar residues" evidence="5">
    <location>
        <begin position="44"/>
        <end position="66"/>
    </location>
</feature>
<dbReference type="EMBL" id="HBIO01007957">
    <property type="protein sequence ID" value="CAE0461194.1"/>
    <property type="molecule type" value="Transcribed_RNA"/>
</dbReference>
<evidence type="ECO:0000313" key="11">
    <source>
        <dbReference type="EMBL" id="CAE0461195.1"/>
    </source>
</evidence>
<name>A0A6S8SXA0_9STRA</name>
<feature type="domain" description="SPX" evidence="7">
    <location>
        <begin position="1"/>
        <end position="378"/>
    </location>
</feature>
<feature type="transmembrane region" description="Helical" evidence="6">
    <location>
        <begin position="872"/>
        <end position="891"/>
    </location>
</feature>
<evidence type="ECO:0000256" key="1">
    <source>
        <dbReference type="ARBA" id="ARBA00004141"/>
    </source>
</evidence>
<evidence type="ECO:0000313" key="8">
    <source>
        <dbReference type="EMBL" id="CAE0461192.1"/>
    </source>
</evidence>
<sequence length="1281" mass="144249">MVGYGHSLTEAKRPGWDNLDYASLKILLKEYSHLLEKIADRQSHNSGTSRGLKSPTKTSDNASNTVGERKTQSKPQPEESSNENSALLLESGLRNSYLSSDGVDVDDNIVDDANVQPYPKIEEDFLSIEELEDEAYELSEKFLQELRTEVERISLFTLSRQGELSDATGSLRFPYLRGAKYSTATLGHDPNLSKDVADEYTPDDLSSINNASDNFTQQQHEGEEEFYINYEHDESDITKSENGLSYRSEDSGHGLSYDGTEDAFSIDDDVDFGFIDDLYFLLPRMVNQGDSTINIRETRIDDACSPKPMFTGVAVLGTKDRDGLEIKNEESALNSYTFIAVELLHLLRYICVNAMGVRKILKKYEKVLKKYERIISPDKKHSSARHDSLRNEVDKMHPFVSSFSIDSEKGAELHLQILTNLDAIAAITSSLLKASMSTGAMDAASIERFLIHDESLLRFKCAVDCIDILREYASVVNEPFPSFLSRKAMTVTGYDLGGIAGMKQKALEVLLSFEPDLILRMGKLDLAEWQQRCWNYTFTDDGEKMRPTSFDFLREEVTDRPQVGWGGVSNKAMFINLASIFLYTVNYYIVAPTANLYALHLGIDEAFGSVLIGVSSASALVAAFMYSFWYSQFSFKSALIFSSLTPVFGNLMYALALTTKSLKLAIAGRMLVGLGSAEVINRQLISTCVHFNHMTSASVAFVVAGALGMSVGPLVTGLMEIQLDFFVGRGFSVYYELPYIGGVIIDHLSIPVFFMAAMWFFELVLLIFFFREPSRINSVFDKGDKKKMTFAAELKLIFNLIFRKPALPATLFLFGFIEMVYEVLISSCSMISRQYFGWSASNVGFLVAALTACVLPVQFIVERASRSFSDRFMTKCSLVFIAVSLFGVINYETMLYDAEVIGIDARDTSVAAWNTTINDWQILRDPVTWENLHNESEVELFRLRNATDKEWQEATHQWLHFVNVTENELEAFSEDMKTSYLDKINSTAEKYEELSKKTQTGLSHVLNESKVELSRLKSAASKELTNLPNQTSDEWKKVSSEVQNEWIRLPNQTQEEWDHLKSETTTEWGQIKKSTSGDEWKKLPNQTQEEWDHLKSETTTKWGEIKNSTPGKVNDLRDTTSAKWTEFSSASSDVVDNAQNASLNVWQSTKEQVSHAWRKRGNTRRLQGSDEVLAYDWNYGNYAYVIGIFSVFIWTIVLEGVDTGLMCKAAPSKLNSTFINVGLLATLVGTMGRIFGDGLILSSALIGRNIYMDLVNTIFLPLIPITVLCFCIFRACYKWLK</sequence>
<evidence type="ECO:0000256" key="4">
    <source>
        <dbReference type="ARBA" id="ARBA00023136"/>
    </source>
</evidence>
<dbReference type="EMBL" id="HBIO01007956">
    <property type="protein sequence ID" value="CAE0461193.1"/>
    <property type="molecule type" value="Transcribed_RNA"/>
</dbReference>
<feature type="region of interest" description="Disordered" evidence="5">
    <location>
        <begin position="187"/>
        <end position="211"/>
    </location>
</feature>
<keyword evidence="2 6" id="KW-0812">Transmembrane</keyword>
<protein>
    <recommendedName>
        <fullName evidence="7">SPX domain-containing protein</fullName>
    </recommendedName>
</protein>
<evidence type="ECO:0000259" key="7">
    <source>
        <dbReference type="PROSITE" id="PS51382"/>
    </source>
</evidence>
<feature type="transmembrane region" description="Helical" evidence="6">
    <location>
        <begin position="739"/>
        <end position="770"/>
    </location>
</feature>
<gene>
    <name evidence="8" type="ORF">CDEB00056_LOCUS6033</name>
    <name evidence="9" type="ORF">CDEB00056_LOCUS6034</name>
    <name evidence="10" type="ORF">CDEB00056_LOCUS6035</name>
    <name evidence="11" type="ORF">CDEB00056_LOCUS6036</name>
</gene>
<dbReference type="EMBL" id="HBIO01007955">
    <property type="protein sequence ID" value="CAE0461192.1"/>
    <property type="molecule type" value="Transcribed_RNA"/>
</dbReference>
<dbReference type="InterPro" id="IPR051068">
    <property type="entry name" value="MFS_Domain-Containing_Protein"/>
</dbReference>
<feature type="transmembrane region" description="Helical" evidence="6">
    <location>
        <begin position="838"/>
        <end position="860"/>
    </location>
</feature>
<feature type="transmembrane region" description="Helical" evidence="6">
    <location>
        <begin position="1221"/>
        <end position="1246"/>
    </location>
</feature>
<dbReference type="Gene3D" id="1.20.1250.20">
    <property type="entry name" value="MFS general substrate transporter like domains"/>
    <property type="match status" value="1"/>
</dbReference>
<dbReference type="InterPro" id="IPR004331">
    <property type="entry name" value="SPX_dom"/>
</dbReference>
<feature type="transmembrane region" description="Helical" evidence="6">
    <location>
        <begin position="699"/>
        <end position="719"/>
    </location>
</feature>
<feature type="transmembrane region" description="Helical" evidence="6">
    <location>
        <begin position="811"/>
        <end position="832"/>
    </location>
</feature>
<evidence type="ECO:0000256" key="6">
    <source>
        <dbReference type="SAM" id="Phobius"/>
    </source>
</evidence>
<keyword evidence="3 6" id="KW-1133">Transmembrane helix</keyword>
<proteinExistence type="predicted"/>